<evidence type="ECO:0000256" key="2">
    <source>
        <dbReference type="ARBA" id="ARBA00023242"/>
    </source>
</evidence>
<reference evidence="4" key="1">
    <citation type="submission" date="2022-12" db="EMBL/GenBank/DDBJ databases">
        <authorList>
            <person name="Alioto T."/>
            <person name="Alioto T."/>
            <person name="Gomez Garrido J."/>
        </authorList>
    </citation>
    <scope>NUCLEOTIDE SEQUENCE</scope>
</reference>
<dbReference type="InterPro" id="IPR036617">
    <property type="entry name" value="BAF_sf"/>
</dbReference>
<dbReference type="Proteomes" id="UP001178461">
    <property type="component" value="Chromosome 7"/>
</dbReference>
<gene>
    <name evidence="4" type="ORF">PODLI_1B025076</name>
</gene>
<dbReference type="SUPFAM" id="SSF47798">
    <property type="entry name" value="Barrier-to-autointegration factor, BAF"/>
    <property type="match status" value="1"/>
</dbReference>
<keyword evidence="5" id="KW-1185">Reference proteome</keyword>
<feature type="compositionally biased region" description="Basic and acidic residues" evidence="3">
    <location>
        <begin position="142"/>
        <end position="152"/>
    </location>
</feature>
<sequence length="159" mass="16287">MGDKPIIVVDGINEELGAKLAAKGFDKAYILLGQFLLLKKECATFQKWLKLSYGASSYQAERCALSASFALGLVRLAAAALPSGGLPSRGSPHWAGAPLTGGPDTNRSPGTSFGAGDGAGILAAAAALGRFSEESATTSARPRQEGHAKGARESQPSEV</sequence>
<dbReference type="Gene3D" id="1.10.150.40">
    <property type="entry name" value="Barrier-to-autointegration factor, BAF"/>
    <property type="match status" value="1"/>
</dbReference>
<dbReference type="GO" id="GO:0051276">
    <property type="term" value="P:chromosome organization"/>
    <property type="evidence" value="ECO:0007669"/>
    <property type="project" value="TreeGrafter"/>
</dbReference>
<evidence type="ECO:0000313" key="4">
    <source>
        <dbReference type="EMBL" id="CAI5780323.1"/>
    </source>
</evidence>
<dbReference type="GO" id="GO:0000793">
    <property type="term" value="C:condensed chromosome"/>
    <property type="evidence" value="ECO:0007669"/>
    <property type="project" value="TreeGrafter"/>
</dbReference>
<dbReference type="SMART" id="SM01023">
    <property type="entry name" value="BAF"/>
    <property type="match status" value="1"/>
</dbReference>
<dbReference type="PANTHER" id="PTHR47507:SF4">
    <property type="entry name" value="BARRIER-TO-AUTOINTEGRATION FACTOR-LIKE PROTEIN"/>
    <property type="match status" value="1"/>
</dbReference>
<dbReference type="AlphaFoldDB" id="A0AA35PCJ3"/>
<organism evidence="4 5">
    <name type="scientific">Podarcis lilfordi</name>
    <name type="common">Lilford's wall lizard</name>
    <dbReference type="NCBI Taxonomy" id="74358"/>
    <lineage>
        <taxon>Eukaryota</taxon>
        <taxon>Metazoa</taxon>
        <taxon>Chordata</taxon>
        <taxon>Craniata</taxon>
        <taxon>Vertebrata</taxon>
        <taxon>Euteleostomi</taxon>
        <taxon>Lepidosauria</taxon>
        <taxon>Squamata</taxon>
        <taxon>Bifurcata</taxon>
        <taxon>Unidentata</taxon>
        <taxon>Episquamata</taxon>
        <taxon>Laterata</taxon>
        <taxon>Lacertibaenia</taxon>
        <taxon>Lacertidae</taxon>
        <taxon>Podarcis</taxon>
    </lineage>
</organism>
<accession>A0AA35PCJ3</accession>
<evidence type="ECO:0000256" key="1">
    <source>
        <dbReference type="ARBA" id="ARBA00004123"/>
    </source>
</evidence>
<comment type="subcellular location">
    <subcellularLocation>
        <location evidence="1">Nucleus</location>
    </subcellularLocation>
</comment>
<keyword evidence="2" id="KW-0539">Nucleus</keyword>
<dbReference type="InterPro" id="IPR004122">
    <property type="entry name" value="BAF_prot"/>
</dbReference>
<dbReference type="GO" id="GO:0003677">
    <property type="term" value="F:DNA binding"/>
    <property type="evidence" value="ECO:0007669"/>
    <property type="project" value="InterPro"/>
</dbReference>
<evidence type="ECO:0000256" key="3">
    <source>
        <dbReference type="SAM" id="MobiDB-lite"/>
    </source>
</evidence>
<feature type="region of interest" description="Disordered" evidence="3">
    <location>
        <begin position="85"/>
        <end position="116"/>
    </location>
</feature>
<evidence type="ECO:0000313" key="5">
    <source>
        <dbReference type="Proteomes" id="UP001178461"/>
    </source>
</evidence>
<dbReference type="Pfam" id="PF02961">
    <property type="entry name" value="SAM_BAF"/>
    <property type="match status" value="1"/>
</dbReference>
<feature type="region of interest" description="Disordered" evidence="3">
    <location>
        <begin position="133"/>
        <end position="159"/>
    </location>
</feature>
<name>A0AA35PCJ3_9SAUR</name>
<protein>
    <submittedName>
        <fullName evidence="4">Barrier-to-autointegration factor</fullName>
    </submittedName>
</protein>
<dbReference type="EMBL" id="OX395132">
    <property type="protein sequence ID" value="CAI5780323.1"/>
    <property type="molecule type" value="Genomic_DNA"/>
</dbReference>
<proteinExistence type="predicted"/>
<dbReference type="InterPro" id="IPR051387">
    <property type="entry name" value="BAF"/>
</dbReference>
<dbReference type="PANTHER" id="PTHR47507">
    <property type="entry name" value="BARRIER TO AUTOINTEGRATION FACTOR 2"/>
    <property type="match status" value="1"/>
</dbReference>
<dbReference type="GO" id="GO:0005634">
    <property type="term" value="C:nucleus"/>
    <property type="evidence" value="ECO:0007669"/>
    <property type="project" value="UniProtKB-SubCell"/>
</dbReference>